<dbReference type="Gene3D" id="3.90.1670.10">
    <property type="entry name" value="FdhE-like domain"/>
    <property type="match status" value="1"/>
</dbReference>
<dbReference type="SUPFAM" id="SSF144020">
    <property type="entry name" value="FdhE-like"/>
    <property type="match status" value="1"/>
</dbReference>
<reference evidence="3 4" key="1">
    <citation type="submission" date="2019-03" db="EMBL/GenBank/DDBJ databases">
        <title>Ramlibacter rhizophilus CCTCC AB2015357, whole genome shotgun sequence.</title>
        <authorList>
            <person name="Zhang X."/>
            <person name="Feng G."/>
            <person name="Zhu H."/>
        </authorList>
    </citation>
    <scope>NUCLEOTIDE SEQUENCE [LARGE SCALE GENOMIC DNA]</scope>
    <source>
        <strain evidence="3 4">CCTCC AB2015357</strain>
    </source>
</reference>
<dbReference type="InterPro" id="IPR056796">
    <property type="entry name" value="FdhE_C"/>
</dbReference>
<dbReference type="PANTHER" id="PTHR37689">
    <property type="entry name" value="PROTEIN FDHE"/>
    <property type="match status" value="1"/>
</dbReference>
<dbReference type="RefSeq" id="WP_135285616.1">
    <property type="nucleotide sequence ID" value="NZ_SMLL01000005.1"/>
</dbReference>
<dbReference type="EMBL" id="SMLL01000005">
    <property type="protein sequence ID" value="TFY98465.1"/>
    <property type="molecule type" value="Genomic_DNA"/>
</dbReference>
<evidence type="ECO:0000313" key="4">
    <source>
        <dbReference type="Proteomes" id="UP000297564"/>
    </source>
</evidence>
<feature type="domain" description="FdhE C-terminal" evidence="2">
    <location>
        <begin position="208"/>
        <end position="278"/>
    </location>
</feature>
<organism evidence="3 4">
    <name type="scientific">Ramlibacter rhizophilus</name>
    <dbReference type="NCBI Taxonomy" id="1781167"/>
    <lineage>
        <taxon>Bacteria</taxon>
        <taxon>Pseudomonadati</taxon>
        <taxon>Pseudomonadota</taxon>
        <taxon>Betaproteobacteria</taxon>
        <taxon>Burkholderiales</taxon>
        <taxon>Comamonadaceae</taxon>
        <taxon>Ramlibacter</taxon>
    </lineage>
</organism>
<dbReference type="CDD" id="cd16341">
    <property type="entry name" value="FdhE"/>
    <property type="match status" value="1"/>
</dbReference>
<dbReference type="AlphaFoldDB" id="A0A4Z0BGM5"/>
<evidence type="ECO:0000313" key="3">
    <source>
        <dbReference type="EMBL" id="TFY98465.1"/>
    </source>
</evidence>
<protein>
    <submittedName>
        <fullName evidence="3">Formate dehydrogenase accessory protein FdhE</fullName>
    </submittedName>
</protein>
<keyword evidence="1" id="KW-0963">Cytoplasm</keyword>
<dbReference type="PANTHER" id="PTHR37689:SF1">
    <property type="entry name" value="PROTEIN FDHE"/>
    <property type="match status" value="1"/>
</dbReference>
<dbReference type="Pfam" id="PF24860">
    <property type="entry name" value="FdhE_C"/>
    <property type="match status" value="1"/>
</dbReference>
<sequence>MSAAAASPRRPAGAVARLDALAQVHAEWVPWLRVVRELLPALSDPAWDAGPPVLAPGVEWAPRLAGAGLRPDAGALAQLLQRLFGVAHAQGLHALTGTSAGAHDALAEEALAVFLASINHDPAALDLQASRVGATPEGWRTLARLLPMPYLHACGRGWAAEPDPIWSQGYCPVCGAWPAFAELRGIERTRHLRCGRCGTGWPMAILACTYCGTTDHDTLGTLVVEGQTSKFAAETCSGCSGYLKTCTTLQATPPDEIMVTDLESVEFDLAAVERGFLRPPEPGFALDASLADLAAPPAMPRPQ</sequence>
<proteinExistence type="predicted"/>
<accession>A0A4Z0BGM5</accession>
<dbReference type="OrthoDB" id="9794151at2"/>
<comment type="caution">
    <text evidence="3">The sequence shown here is derived from an EMBL/GenBank/DDBJ whole genome shotgun (WGS) entry which is preliminary data.</text>
</comment>
<evidence type="ECO:0000259" key="2">
    <source>
        <dbReference type="Pfam" id="PF24860"/>
    </source>
</evidence>
<dbReference type="GO" id="GO:0051604">
    <property type="term" value="P:protein maturation"/>
    <property type="evidence" value="ECO:0007669"/>
    <property type="project" value="TreeGrafter"/>
</dbReference>
<gene>
    <name evidence="3" type="primary">fdhE</name>
    <name evidence="3" type="ORF">EZ242_13040</name>
</gene>
<keyword evidence="4" id="KW-1185">Reference proteome</keyword>
<name>A0A4Z0BGM5_9BURK</name>
<dbReference type="InterPro" id="IPR006452">
    <property type="entry name" value="Formate_DH_accessory"/>
</dbReference>
<dbReference type="InterPro" id="IPR024064">
    <property type="entry name" value="FdhE-like_sf"/>
</dbReference>
<dbReference type="GO" id="GO:0005829">
    <property type="term" value="C:cytosol"/>
    <property type="evidence" value="ECO:0007669"/>
    <property type="project" value="TreeGrafter"/>
</dbReference>
<dbReference type="Proteomes" id="UP000297564">
    <property type="component" value="Unassembled WGS sequence"/>
</dbReference>
<dbReference type="GO" id="GO:0008199">
    <property type="term" value="F:ferric iron binding"/>
    <property type="evidence" value="ECO:0007669"/>
    <property type="project" value="TreeGrafter"/>
</dbReference>
<evidence type="ECO:0000256" key="1">
    <source>
        <dbReference type="ARBA" id="ARBA00022490"/>
    </source>
</evidence>